<dbReference type="OrthoDB" id="2658103at2759"/>
<dbReference type="GeneID" id="19302938"/>
<proteinExistence type="predicted"/>
<dbReference type="KEGG" id="gtr:GLOTRDRAFT_134160"/>
<feature type="compositionally biased region" description="Basic and acidic residues" evidence="1">
    <location>
        <begin position="106"/>
        <end position="121"/>
    </location>
</feature>
<evidence type="ECO:0000313" key="3">
    <source>
        <dbReference type="Proteomes" id="UP000030669"/>
    </source>
</evidence>
<dbReference type="AlphaFoldDB" id="S7PQW0"/>
<keyword evidence="3" id="KW-1185">Reference proteome</keyword>
<dbReference type="Gene3D" id="3.60.130.30">
    <property type="match status" value="1"/>
</dbReference>
<feature type="region of interest" description="Disordered" evidence="1">
    <location>
        <begin position="102"/>
        <end position="127"/>
    </location>
</feature>
<dbReference type="EMBL" id="KB469327">
    <property type="protein sequence ID" value="EPQ50201.1"/>
    <property type="molecule type" value="Genomic_DNA"/>
</dbReference>
<organism evidence="2 3">
    <name type="scientific">Gloeophyllum trabeum (strain ATCC 11539 / FP-39264 / Madison 617)</name>
    <name type="common">Brown rot fungus</name>
    <dbReference type="NCBI Taxonomy" id="670483"/>
    <lineage>
        <taxon>Eukaryota</taxon>
        <taxon>Fungi</taxon>
        <taxon>Dikarya</taxon>
        <taxon>Basidiomycota</taxon>
        <taxon>Agaricomycotina</taxon>
        <taxon>Agaricomycetes</taxon>
        <taxon>Gloeophyllales</taxon>
        <taxon>Gloeophyllaceae</taxon>
        <taxon>Gloeophyllum</taxon>
    </lineage>
</organism>
<dbReference type="RefSeq" id="XP_007871340.1">
    <property type="nucleotide sequence ID" value="XM_007873149.1"/>
</dbReference>
<protein>
    <submittedName>
        <fullName evidence="2">Uncharacterized protein</fullName>
    </submittedName>
</protein>
<name>S7PQW0_GLOTA</name>
<accession>S7PQW0</accession>
<evidence type="ECO:0000313" key="2">
    <source>
        <dbReference type="EMBL" id="EPQ50201.1"/>
    </source>
</evidence>
<gene>
    <name evidence="2" type="ORF">GLOTRDRAFT_134160</name>
</gene>
<dbReference type="Proteomes" id="UP000030669">
    <property type="component" value="Unassembled WGS sequence"/>
</dbReference>
<reference evidence="2 3" key="1">
    <citation type="journal article" date="2012" name="Science">
        <title>The Paleozoic origin of enzymatic lignin decomposition reconstructed from 31 fungal genomes.</title>
        <authorList>
            <person name="Floudas D."/>
            <person name="Binder M."/>
            <person name="Riley R."/>
            <person name="Barry K."/>
            <person name="Blanchette R.A."/>
            <person name="Henrissat B."/>
            <person name="Martinez A.T."/>
            <person name="Otillar R."/>
            <person name="Spatafora J.W."/>
            <person name="Yadav J.S."/>
            <person name="Aerts A."/>
            <person name="Benoit I."/>
            <person name="Boyd A."/>
            <person name="Carlson A."/>
            <person name="Copeland A."/>
            <person name="Coutinho P.M."/>
            <person name="de Vries R.P."/>
            <person name="Ferreira P."/>
            <person name="Findley K."/>
            <person name="Foster B."/>
            <person name="Gaskell J."/>
            <person name="Glotzer D."/>
            <person name="Gorecki P."/>
            <person name="Heitman J."/>
            <person name="Hesse C."/>
            <person name="Hori C."/>
            <person name="Igarashi K."/>
            <person name="Jurgens J.A."/>
            <person name="Kallen N."/>
            <person name="Kersten P."/>
            <person name="Kohler A."/>
            <person name="Kuees U."/>
            <person name="Kumar T.K.A."/>
            <person name="Kuo A."/>
            <person name="LaButti K."/>
            <person name="Larrondo L.F."/>
            <person name="Lindquist E."/>
            <person name="Ling A."/>
            <person name="Lombard V."/>
            <person name="Lucas S."/>
            <person name="Lundell T."/>
            <person name="Martin R."/>
            <person name="McLaughlin D.J."/>
            <person name="Morgenstern I."/>
            <person name="Morin E."/>
            <person name="Murat C."/>
            <person name="Nagy L.G."/>
            <person name="Nolan M."/>
            <person name="Ohm R.A."/>
            <person name="Patyshakuliyeva A."/>
            <person name="Rokas A."/>
            <person name="Ruiz-Duenas F.J."/>
            <person name="Sabat G."/>
            <person name="Salamov A."/>
            <person name="Samejima M."/>
            <person name="Schmutz J."/>
            <person name="Slot J.C."/>
            <person name="St John F."/>
            <person name="Stenlid J."/>
            <person name="Sun H."/>
            <person name="Sun S."/>
            <person name="Syed K."/>
            <person name="Tsang A."/>
            <person name="Wiebenga A."/>
            <person name="Young D."/>
            <person name="Pisabarro A."/>
            <person name="Eastwood D.C."/>
            <person name="Martin F."/>
            <person name="Cullen D."/>
            <person name="Grigoriev I.V."/>
            <person name="Hibbett D.S."/>
        </authorList>
    </citation>
    <scope>NUCLEOTIDE SEQUENCE [LARGE SCALE GENOMIC DNA]</scope>
    <source>
        <strain evidence="2 3">ATCC 11539</strain>
    </source>
</reference>
<evidence type="ECO:0000256" key="1">
    <source>
        <dbReference type="SAM" id="MobiDB-lite"/>
    </source>
</evidence>
<sequence>MAQMKKKEDAEKMIVDHLGPTQQPQLMSGRWVDSEGATVMIYLSSRPKKTPEGPQLKPLDEQYMGRMEKTGNEDEYYHDGLHPLTVRRCWEAAQDLFSLAQPVMPKGERDRHGQPRSDGGKEQGWVQTGHNNGNLFLSRDMIKTSTAASAVRAHYEATQFLAEQLKVMFRVLFPTIYQRYQAAFDAGVWYKEDPGPFLGRAHLWKLQVTLHRDQGDGGPSISFPFGSYHGGELLVPQLKAKLQ</sequence>
<dbReference type="HOGENOM" id="CLU_1142689_0_0_1"/>